<accession>A0A9D9H381</accession>
<dbReference type="GO" id="GO:0006508">
    <property type="term" value="P:proteolysis"/>
    <property type="evidence" value="ECO:0007669"/>
    <property type="project" value="UniProtKB-KW"/>
</dbReference>
<keyword evidence="1" id="KW-0645">Protease</keyword>
<dbReference type="Proteomes" id="UP000823611">
    <property type="component" value="Unassembled WGS sequence"/>
</dbReference>
<gene>
    <name evidence="1" type="ORF">IAC55_03435</name>
</gene>
<organism evidence="1 2">
    <name type="scientific">Candidatus Fimicola merdigallinarum</name>
    <dbReference type="NCBI Taxonomy" id="2840819"/>
    <lineage>
        <taxon>Bacteria</taxon>
        <taxon>Bacillati</taxon>
        <taxon>Bacillota</taxon>
        <taxon>Clostridia</taxon>
        <taxon>Lachnospirales</taxon>
        <taxon>Lachnospiraceae</taxon>
        <taxon>Lachnospiraceae incertae sedis</taxon>
        <taxon>Candidatus Fimicola</taxon>
    </lineage>
</organism>
<reference evidence="1" key="1">
    <citation type="submission" date="2020-10" db="EMBL/GenBank/DDBJ databases">
        <authorList>
            <person name="Gilroy R."/>
        </authorList>
    </citation>
    <scope>NUCLEOTIDE SEQUENCE</scope>
    <source>
        <strain evidence="1">F6-4510</strain>
    </source>
</reference>
<dbReference type="Gene3D" id="3.30.70.1490">
    <property type="entry name" value="Cysteine protease Prp"/>
    <property type="match status" value="1"/>
</dbReference>
<evidence type="ECO:0000313" key="1">
    <source>
        <dbReference type="EMBL" id="MBO8434359.1"/>
    </source>
</evidence>
<dbReference type="EMBL" id="JADIMX010000065">
    <property type="protein sequence ID" value="MBO8434359.1"/>
    <property type="molecule type" value="Genomic_DNA"/>
</dbReference>
<reference evidence="1" key="2">
    <citation type="journal article" date="2021" name="PeerJ">
        <title>Extensive microbial diversity within the chicken gut microbiome revealed by metagenomics and culture.</title>
        <authorList>
            <person name="Gilroy R."/>
            <person name="Ravi A."/>
            <person name="Getino M."/>
            <person name="Pursley I."/>
            <person name="Horton D.L."/>
            <person name="Alikhan N.F."/>
            <person name="Baker D."/>
            <person name="Gharbi K."/>
            <person name="Hall N."/>
            <person name="Watson M."/>
            <person name="Adriaenssens E.M."/>
            <person name="Foster-Nyarko E."/>
            <person name="Jarju S."/>
            <person name="Secka A."/>
            <person name="Antonio M."/>
            <person name="Oren A."/>
            <person name="Chaudhuri R.R."/>
            <person name="La Ragione R."/>
            <person name="Hildebrand F."/>
            <person name="Pallen M.J."/>
        </authorList>
    </citation>
    <scope>NUCLEOTIDE SEQUENCE</scope>
    <source>
        <strain evidence="1">F6-4510</strain>
    </source>
</reference>
<protein>
    <submittedName>
        <fullName evidence="1">Ribosomal-processing cysteine protease Prp</fullName>
    </submittedName>
</protein>
<dbReference type="AlphaFoldDB" id="A0A9D9H381"/>
<keyword evidence="1" id="KW-0378">Hydrolase</keyword>
<name>A0A9D9H381_9FIRM</name>
<evidence type="ECO:0000313" key="2">
    <source>
        <dbReference type="Proteomes" id="UP000823611"/>
    </source>
</evidence>
<dbReference type="GO" id="GO:0008233">
    <property type="term" value="F:peptidase activity"/>
    <property type="evidence" value="ECO:0007669"/>
    <property type="project" value="UniProtKB-KW"/>
</dbReference>
<comment type="caution">
    <text evidence="1">The sequence shown here is derived from an EMBL/GenBank/DDBJ whole genome shotgun (WGS) entry which is preliminary data.</text>
</comment>
<sequence>MDKIQTQIRVFKSDGEMKIEVKGHHKDPAVCAGISAIMQTCELGLRALANSVNGVTIEEYK</sequence>
<dbReference type="SUPFAM" id="SSF118010">
    <property type="entry name" value="TM1457-like"/>
    <property type="match status" value="1"/>
</dbReference>
<dbReference type="InterPro" id="IPR036764">
    <property type="entry name" value="Peptidase_Prp_sf"/>
</dbReference>
<proteinExistence type="predicted"/>